<comment type="caution">
    <text evidence="2">The sequence shown here is derived from an EMBL/GenBank/DDBJ whole genome shotgun (WGS) entry which is preliminary data.</text>
</comment>
<dbReference type="AlphaFoldDB" id="A0A917I9Z4"/>
<accession>A0A917I9Z4</accession>
<evidence type="ECO:0000313" key="2">
    <source>
        <dbReference type="EMBL" id="GGH27618.1"/>
    </source>
</evidence>
<protein>
    <submittedName>
        <fullName evidence="2">Uncharacterized protein</fullName>
    </submittedName>
</protein>
<gene>
    <name evidence="2" type="ORF">GCM10007036_36270</name>
</gene>
<sequence>MEALGHRLWLIALQRTQMWRIASQMPYKLLGMRRQGRDAAGTKRQVSKGPRIAKRNCADRPSLT</sequence>
<feature type="region of interest" description="Disordered" evidence="1">
    <location>
        <begin position="34"/>
        <end position="64"/>
    </location>
</feature>
<organism evidence="2 3">
    <name type="scientific">Alsobacter metallidurans</name>
    <dbReference type="NCBI Taxonomy" id="340221"/>
    <lineage>
        <taxon>Bacteria</taxon>
        <taxon>Pseudomonadati</taxon>
        <taxon>Pseudomonadota</taxon>
        <taxon>Alphaproteobacteria</taxon>
        <taxon>Hyphomicrobiales</taxon>
        <taxon>Alsobacteraceae</taxon>
        <taxon>Alsobacter</taxon>
    </lineage>
</organism>
<name>A0A917I9Z4_9HYPH</name>
<proteinExistence type="predicted"/>
<dbReference type="EMBL" id="BMES01000002">
    <property type="protein sequence ID" value="GGH27618.1"/>
    <property type="molecule type" value="Genomic_DNA"/>
</dbReference>
<evidence type="ECO:0000313" key="3">
    <source>
        <dbReference type="Proteomes" id="UP000603912"/>
    </source>
</evidence>
<reference evidence="2" key="2">
    <citation type="submission" date="2020-09" db="EMBL/GenBank/DDBJ databases">
        <authorList>
            <person name="Sun Q."/>
            <person name="Zhou Y."/>
        </authorList>
    </citation>
    <scope>NUCLEOTIDE SEQUENCE</scope>
    <source>
        <strain evidence="2">CGMCC 1.12214</strain>
    </source>
</reference>
<reference evidence="2" key="1">
    <citation type="journal article" date="2014" name="Int. J. Syst. Evol. Microbiol.">
        <title>Complete genome sequence of Corynebacterium casei LMG S-19264T (=DSM 44701T), isolated from a smear-ripened cheese.</title>
        <authorList>
            <consortium name="US DOE Joint Genome Institute (JGI-PGF)"/>
            <person name="Walter F."/>
            <person name="Albersmeier A."/>
            <person name="Kalinowski J."/>
            <person name="Ruckert C."/>
        </authorList>
    </citation>
    <scope>NUCLEOTIDE SEQUENCE</scope>
    <source>
        <strain evidence="2">CGMCC 1.12214</strain>
    </source>
</reference>
<evidence type="ECO:0000256" key="1">
    <source>
        <dbReference type="SAM" id="MobiDB-lite"/>
    </source>
</evidence>
<keyword evidence="3" id="KW-1185">Reference proteome</keyword>
<dbReference type="Proteomes" id="UP000603912">
    <property type="component" value="Unassembled WGS sequence"/>
</dbReference>